<evidence type="ECO:0000256" key="5">
    <source>
        <dbReference type="RuleBase" id="RU004478"/>
    </source>
</evidence>
<dbReference type="GO" id="GO:0051087">
    <property type="term" value="F:protein-folding chaperone binding"/>
    <property type="evidence" value="ECO:0007669"/>
    <property type="project" value="InterPro"/>
</dbReference>
<dbReference type="InterPro" id="IPR013805">
    <property type="entry name" value="GrpE_CC"/>
</dbReference>
<dbReference type="PRINTS" id="PR00773">
    <property type="entry name" value="GRPEPROTEIN"/>
</dbReference>
<dbReference type="EMBL" id="JAVHJO010000010">
    <property type="protein sequence ID" value="KAK6535376.1"/>
    <property type="molecule type" value="Genomic_DNA"/>
</dbReference>
<evidence type="ECO:0000313" key="8">
    <source>
        <dbReference type="Proteomes" id="UP001365542"/>
    </source>
</evidence>
<dbReference type="PANTHER" id="PTHR21237:SF23">
    <property type="entry name" value="GRPE PROTEIN HOMOLOG, MITOCHONDRIAL"/>
    <property type="match status" value="1"/>
</dbReference>
<comment type="subcellular location">
    <subcellularLocation>
        <location evidence="1 4">Mitochondrion matrix</location>
    </subcellularLocation>
</comment>
<feature type="region of interest" description="Disordered" evidence="6">
    <location>
        <begin position="1"/>
        <end position="45"/>
    </location>
</feature>
<feature type="compositionally biased region" description="Low complexity" evidence="6">
    <location>
        <begin position="72"/>
        <end position="89"/>
    </location>
</feature>
<accession>A0AAV9X4X5</accession>
<evidence type="ECO:0000256" key="6">
    <source>
        <dbReference type="SAM" id="MobiDB-lite"/>
    </source>
</evidence>
<dbReference type="Gene3D" id="2.30.22.10">
    <property type="entry name" value="Head domain of nucleotide exchange factor GrpE"/>
    <property type="match status" value="1"/>
</dbReference>
<dbReference type="GO" id="GO:0030150">
    <property type="term" value="P:protein import into mitochondrial matrix"/>
    <property type="evidence" value="ECO:0007669"/>
    <property type="project" value="TreeGrafter"/>
</dbReference>
<comment type="similarity">
    <text evidence="2 5">Belongs to the GrpE family.</text>
</comment>
<dbReference type="SUPFAM" id="SSF51064">
    <property type="entry name" value="Head domain of nucleotide exchange factor GrpE"/>
    <property type="match status" value="1"/>
</dbReference>
<dbReference type="GO" id="GO:0051082">
    <property type="term" value="F:unfolded protein binding"/>
    <property type="evidence" value="ECO:0007669"/>
    <property type="project" value="TreeGrafter"/>
</dbReference>
<keyword evidence="8" id="KW-1185">Reference proteome</keyword>
<dbReference type="FunFam" id="2.30.22.10:FF:000002">
    <property type="entry name" value="GrpE protein homolog"/>
    <property type="match status" value="1"/>
</dbReference>
<proteinExistence type="inferred from homology"/>
<name>A0AAV9X4X5_9PEZI</name>
<dbReference type="InterPro" id="IPR009012">
    <property type="entry name" value="GrpE_head"/>
</dbReference>
<comment type="function">
    <text evidence="4">Essential component of the PAM complex, a complex required for the translocation of transit peptide-containing proteins from the inner membrane into the mitochondrial matrix in an ATP-dependent manner.</text>
</comment>
<dbReference type="GO" id="GO:0042803">
    <property type="term" value="F:protein homodimerization activity"/>
    <property type="evidence" value="ECO:0007669"/>
    <property type="project" value="InterPro"/>
</dbReference>
<dbReference type="CDD" id="cd00446">
    <property type="entry name" value="GrpE"/>
    <property type="match status" value="1"/>
</dbReference>
<dbReference type="Proteomes" id="UP001365542">
    <property type="component" value="Unassembled WGS sequence"/>
</dbReference>
<dbReference type="Pfam" id="PF01025">
    <property type="entry name" value="GrpE"/>
    <property type="match status" value="1"/>
</dbReference>
<evidence type="ECO:0000313" key="7">
    <source>
        <dbReference type="EMBL" id="KAK6535376.1"/>
    </source>
</evidence>
<organism evidence="7 8">
    <name type="scientific">Orbilia ellipsospora</name>
    <dbReference type="NCBI Taxonomy" id="2528407"/>
    <lineage>
        <taxon>Eukaryota</taxon>
        <taxon>Fungi</taxon>
        <taxon>Dikarya</taxon>
        <taxon>Ascomycota</taxon>
        <taxon>Pezizomycotina</taxon>
        <taxon>Orbiliomycetes</taxon>
        <taxon>Orbiliales</taxon>
        <taxon>Orbiliaceae</taxon>
        <taxon>Orbilia</taxon>
    </lineage>
</organism>
<evidence type="ECO:0000256" key="4">
    <source>
        <dbReference type="RuleBase" id="RU000640"/>
    </source>
</evidence>
<dbReference type="AlphaFoldDB" id="A0AAV9X4X5"/>
<dbReference type="GO" id="GO:0006457">
    <property type="term" value="P:protein folding"/>
    <property type="evidence" value="ECO:0007669"/>
    <property type="project" value="InterPro"/>
</dbReference>
<dbReference type="PROSITE" id="PS01071">
    <property type="entry name" value="GRPE"/>
    <property type="match status" value="1"/>
</dbReference>
<protein>
    <recommendedName>
        <fullName evidence="4">GrpE protein homolog</fullName>
    </recommendedName>
</protein>
<dbReference type="GO" id="GO:0000774">
    <property type="term" value="F:adenyl-nucleotide exchange factor activity"/>
    <property type="evidence" value="ECO:0007669"/>
    <property type="project" value="InterPro"/>
</dbReference>
<evidence type="ECO:0000256" key="2">
    <source>
        <dbReference type="ARBA" id="ARBA00009054"/>
    </source>
</evidence>
<dbReference type="InterPro" id="IPR000740">
    <property type="entry name" value="GrpE"/>
</dbReference>
<comment type="caution">
    <text evidence="7">The sequence shown here is derived from an EMBL/GenBank/DDBJ whole genome shotgun (WGS) entry which is preliminary data.</text>
</comment>
<keyword evidence="4" id="KW-0496">Mitochondrion</keyword>
<keyword evidence="3 4" id="KW-0143">Chaperone</keyword>
<gene>
    <name evidence="7" type="primary">MGE1</name>
    <name evidence="7" type="ORF">TWF694_001837</name>
</gene>
<feature type="region of interest" description="Disordered" evidence="6">
    <location>
        <begin position="60"/>
        <end position="92"/>
    </location>
</feature>
<evidence type="ECO:0000256" key="3">
    <source>
        <dbReference type="ARBA" id="ARBA00023186"/>
    </source>
</evidence>
<evidence type="ECO:0000256" key="1">
    <source>
        <dbReference type="ARBA" id="ARBA00004305"/>
    </source>
</evidence>
<sequence>MLRRSILSQARARPFSSLTTAATRSPSVSSSIPPPTTTPKVLPRYQSPLQWRNATVLSRWSSTEASSEKPAAEATPAAEGAKSEAAPATDAAKIKQDLEAKTKEAADLKDKLLRSVAEFRNLQERTVREVKAAKDFAIQKFARDLLESIDNLDRALTAQPSKSTDAAKDFQNLHDGLKMTETVLMNTLKRHGLERVDPMGEKFDPNVHEAIFEAPMEGKEAGTVFHVQSKGFSLNGRVLRAAKVGVVKSA</sequence>
<dbReference type="SUPFAM" id="SSF58014">
    <property type="entry name" value="Coiled-coil domain of nucleotide exchange factor GrpE"/>
    <property type="match status" value="1"/>
</dbReference>
<reference evidence="7 8" key="1">
    <citation type="submission" date="2019-10" db="EMBL/GenBank/DDBJ databases">
        <authorList>
            <person name="Palmer J.M."/>
        </authorList>
    </citation>
    <scope>NUCLEOTIDE SEQUENCE [LARGE SCALE GENOMIC DNA]</scope>
    <source>
        <strain evidence="7 8">TWF694</strain>
    </source>
</reference>
<dbReference type="GO" id="GO:0001405">
    <property type="term" value="C:PAM complex, Tim23 associated import motor"/>
    <property type="evidence" value="ECO:0007669"/>
    <property type="project" value="TreeGrafter"/>
</dbReference>
<dbReference type="Gene3D" id="3.90.20.20">
    <property type="match status" value="1"/>
</dbReference>
<dbReference type="PANTHER" id="PTHR21237">
    <property type="entry name" value="GRPE PROTEIN"/>
    <property type="match status" value="1"/>
</dbReference>
<dbReference type="HAMAP" id="MF_01151">
    <property type="entry name" value="GrpE"/>
    <property type="match status" value="1"/>
</dbReference>
<feature type="compositionally biased region" description="Low complexity" evidence="6">
    <location>
        <begin position="19"/>
        <end position="31"/>
    </location>
</feature>